<dbReference type="EMBL" id="GBXM01074298">
    <property type="protein sequence ID" value="JAH34279.1"/>
    <property type="molecule type" value="Transcribed_RNA"/>
</dbReference>
<reference evidence="1" key="2">
    <citation type="journal article" date="2015" name="Fish Shellfish Immunol.">
        <title>Early steps in the European eel (Anguilla anguilla)-Vibrio vulnificus interaction in the gills: Role of the RtxA13 toxin.</title>
        <authorList>
            <person name="Callol A."/>
            <person name="Pajuelo D."/>
            <person name="Ebbesson L."/>
            <person name="Teles M."/>
            <person name="MacKenzie S."/>
            <person name="Amaro C."/>
        </authorList>
    </citation>
    <scope>NUCLEOTIDE SEQUENCE</scope>
</reference>
<sequence>MDMKKEKMTRSDNTPI</sequence>
<proteinExistence type="predicted"/>
<reference evidence="1" key="1">
    <citation type="submission" date="2014-11" db="EMBL/GenBank/DDBJ databases">
        <authorList>
            <person name="Amaro Gonzalez C."/>
        </authorList>
    </citation>
    <scope>NUCLEOTIDE SEQUENCE</scope>
</reference>
<accession>A0A0E9RYI5</accession>
<protein>
    <submittedName>
        <fullName evidence="1">Uncharacterized protein</fullName>
    </submittedName>
</protein>
<name>A0A0E9RYI5_ANGAN</name>
<dbReference type="AlphaFoldDB" id="A0A0E9RYI5"/>
<evidence type="ECO:0000313" key="1">
    <source>
        <dbReference type="EMBL" id="JAH34279.1"/>
    </source>
</evidence>
<organism evidence="1">
    <name type="scientific">Anguilla anguilla</name>
    <name type="common">European freshwater eel</name>
    <name type="synonym">Muraena anguilla</name>
    <dbReference type="NCBI Taxonomy" id="7936"/>
    <lineage>
        <taxon>Eukaryota</taxon>
        <taxon>Metazoa</taxon>
        <taxon>Chordata</taxon>
        <taxon>Craniata</taxon>
        <taxon>Vertebrata</taxon>
        <taxon>Euteleostomi</taxon>
        <taxon>Actinopterygii</taxon>
        <taxon>Neopterygii</taxon>
        <taxon>Teleostei</taxon>
        <taxon>Anguilliformes</taxon>
        <taxon>Anguillidae</taxon>
        <taxon>Anguilla</taxon>
    </lineage>
</organism>